<keyword evidence="3" id="KW-1185">Reference proteome</keyword>
<dbReference type="PANTHER" id="PTHR40072">
    <property type="entry name" value="MOLYBDOPTERIN-GUANINE DINUCLEOTIDE BIOSYNTHESIS ADAPTER PROTEIN-RELATED"/>
    <property type="match status" value="1"/>
</dbReference>
<reference evidence="2 3" key="1">
    <citation type="submission" date="2018-07" db="EMBL/GenBank/DDBJ databases">
        <title>Genomic Encyclopedia of Type Strains, Phase III (KMG-III): the genomes of soil and plant-associated and newly described type strains.</title>
        <authorList>
            <person name="Whitman W."/>
        </authorList>
    </citation>
    <scope>NUCLEOTIDE SEQUENCE [LARGE SCALE GENOMIC DNA]</scope>
    <source>
        <strain evidence="2 3">CECT 8236</strain>
    </source>
</reference>
<name>A0A3D9IUV1_9BACL</name>
<dbReference type="Pfam" id="PF03205">
    <property type="entry name" value="MobB"/>
    <property type="match status" value="1"/>
</dbReference>
<dbReference type="Gene3D" id="3.40.50.300">
    <property type="entry name" value="P-loop containing nucleotide triphosphate hydrolases"/>
    <property type="match status" value="1"/>
</dbReference>
<feature type="domain" description="Molybdopterin-guanine dinucleotide biosynthesis protein B (MobB)" evidence="1">
    <location>
        <begin position="3"/>
        <end position="127"/>
    </location>
</feature>
<dbReference type="Proteomes" id="UP000256869">
    <property type="component" value="Unassembled WGS sequence"/>
</dbReference>
<evidence type="ECO:0000313" key="3">
    <source>
        <dbReference type="Proteomes" id="UP000256869"/>
    </source>
</evidence>
<dbReference type="InterPro" id="IPR027417">
    <property type="entry name" value="P-loop_NTPase"/>
</dbReference>
<dbReference type="SUPFAM" id="SSF52540">
    <property type="entry name" value="P-loop containing nucleoside triphosphate hydrolases"/>
    <property type="match status" value="1"/>
</dbReference>
<comment type="caution">
    <text evidence="2">The sequence shown here is derived from an EMBL/GenBank/DDBJ whole genome shotgun (WGS) entry which is preliminary data.</text>
</comment>
<evidence type="ECO:0000259" key="1">
    <source>
        <dbReference type="Pfam" id="PF03205"/>
    </source>
</evidence>
<accession>A0A3D9IUV1</accession>
<gene>
    <name evidence="2" type="ORF">DFP95_10171</name>
</gene>
<dbReference type="RefSeq" id="WP_181907190.1">
    <property type="nucleotide sequence ID" value="NZ_QRDY01000001.1"/>
</dbReference>
<organism evidence="2 3">
    <name type="scientific">Cohnella lupini</name>
    <dbReference type="NCBI Taxonomy" id="1294267"/>
    <lineage>
        <taxon>Bacteria</taxon>
        <taxon>Bacillati</taxon>
        <taxon>Bacillota</taxon>
        <taxon>Bacilli</taxon>
        <taxon>Bacillales</taxon>
        <taxon>Paenibacillaceae</taxon>
        <taxon>Cohnella</taxon>
    </lineage>
</organism>
<dbReference type="GO" id="GO:0006777">
    <property type="term" value="P:Mo-molybdopterin cofactor biosynthetic process"/>
    <property type="evidence" value="ECO:0007669"/>
    <property type="project" value="InterPro"/>
</dbReference>
<evidence type="ECO:0000313" key="2">
    <source>
        <dbReference type="EMBL" id="RED65583.1"/>
    </source>
</evidence>
<dbReference type="EMBL" id="QRDY01000001">
    <property type="protein sequence ID" value="RED65583.1"/>
    <property type="molecule type" value="Genomic_DNA"/>
</dbReference>
<dbReference type="GO" id="GO:0005525">
    <property type="term" value="F:GTP binding"/>
    <property type="evidence" value="ECO:0007669"/>
    <property type="project" value="InterPro"/>
</dbReference>
<dbReference type="InterPro" id="IPR004435">
    <property type="entry name" value="MobB_dom"/>
</dbReference>
<sequence>MRVIQIVGYKNAGKTTLSCEIVRTLSAAGSRVGTLKHDSHDFEPDIPGKDTWQHRLAGACVTAITSPSRTAWVEEQSSTIEQLVCQMEAKSLDYLVIEGFKTASYPKVVLLRSEEDSALLSLPNVIAACYRETNARIETDAQARDIPLFLQPDVHSYDSLIKHLIPLFG</sequence>
<dbReference type="CDD" id="cd03116">
    <property type="entry name" value="MobB"/>
    <property type="match status" value="1"/>
</dbReference>
<dbReference type="NCBIfam" id="TIGR00176">
    <property type="entry name" value="mobB"/>
    <property type="match status" value="1"/>
</dbReference>
<dbReference type="InterPro" id="IPR052539">
    <property type="entry name" value="MGD_biosynthesis_adapter"/>
</dbReference>
<dbReference type="AlphaFoldDB" id="A0A3D9IUV1"/>
<protein>
    <submittedName>
        <fullName evidence="2">Molybdopterin-guanine dinucleotide biosynthesis protein B</fullName>
    </submittedName>
</protein>
<dbReference type="PANTHER" id="PTHR40072:SF1">
    <property type="entry name" value="MOLYBDOPTERIN-GUANINE DINUCLEOTIDE BIOSYNTHESIS ADAPTER PROTEIN"/>
    <property type="match status" value="1"/>
</dbReference>
<proteinExistence type="predicted"/>